<evidence type="ECO:0000256" key="3">
    <source>
        <dbReference type="ARBA" id="ARBA00022692"/>
    </source>
</evidence>
<evidence type="ECO:0000256" key="6">
    <source>
        <dbReference type="SAM" id="Phobius"/>
    </source>
</evidence>
<dbReference type="InterPro" id="IPR036259">
    <property type="entry name" value="MFS_trans_sf"/>
</dbReference>
<feature type="transmembrane region" description="Helical" evidence="6">
    <location>
        <begin position="175"/>
        <end position="197"/>
    </location>
</feature>
<feature type="transmembrane region" description="Helical" evidence="6">
    <location>
        <begin position="339"/>
        <end position="361"/>
    </location>
</feature>
<keyword evidence="5 6" id="KW-0472">Membrane</keyword>
<proteinExistence type="inferred from homology"/>
<comment type="subcellular location">
    <subcellularLocation>
        <location evidence="1">Membrane</location>
        <topology evidence="1">Multi-pass membrane protein</topology>
    </subcellularLocation>
</comment>
<dbReference type="RefSeq" id="WP_092814932.1">
    <property type="nucleotide sequence ID" value="NZ_FMVW01000008.1"/>
</dbReference>
<evidence type="ECO:0000313" key="7">
    <source>
        <dbReference type="EMBL" id="SCZ42998.1"/>
    </source>
</evidence>
<accession>A0A1G5P172</accession>
<dbReference type="EMBL" id="FMVW01000008">
    <property type="protein sequence ID" value="SCZ42998.1"/>
    <property type="molecule type" value="Genomic_DNA"/>
</dbReference>
<dbReference type="Pfam" id="PF03209">
    <property type="entry name" value="PUCC"/>
    <property type="match status" value="1"/>
</dbReference>
<evidence type="ECO:0000256" key="4">
    <source>
        <dbReference type="ARBA" id="ARBA00022989"/>
    </source>
</evidence>
<keyword evidence="8" id="KW-1185">Reference proteome</keyword>
<name>A0A1G5P172_AFIMA</name>
<comment type="similarity">
    <text evidence="2">Belongs to the PucC family.</text>
</comment>
<dbReference type="CDD" id="cd06176">
    <property type="entry name" value="MFS_BCD_PucC-like"/>
    <property type="match status" value="1"/>
</dbReference>
<evidence type="ECO:0000256" key="5">
    <source>
        <dbReference type="ARBA" id="ARBA00023136"/>
    </source>
</evidence>
<reference evidence="7 8" key="1">
    <citation type="submission" date="2016-10" db="EMBL/GenBank/DDBJ databases">
        <authorList>
            <person name="de Groot N.N."/>
        </authorList>
    </citation>
    <scope>NUCLEOTIDE SEQUENCE [LARGE SCALE GENOMIC DNA]</scope>
    <source>
        <strain evidence="7 8">DSM 2698</strain>
    </source>
</reference>
<dbReference type="PANTHER" id="PTHR23538:SF1">
    <property type="entry name" value="44.5 KD BACTERIOCHLOROPHYLL SYNTHASE SUBUNIT"/>
    <property type="match status" value="1"/>
</dbReference>
<dbReference type="PANTHER" id="PTHR23538">
    <property type="entry name" value="44.5 KD BACTERIOCHLOROPHYLL SYNTHASE SUBUNIT"/>
    <property type="match status" value="1"/>
</dbReference>
<feature type="transmembrane region" description="Helical" evidence="6">
    <location>
        <begin position="405"/>
        <end position="426"/>
    </location>
</feature>
<dbReference type="AlphaFoldDB" id="A0A1G5P172"/>
<dbReference type="InterPro" id="IPR004896">
    <property type="entry name" value="PucC-rel"/>
</dbReference>
<feature type="transmembrane region" description="Helical" evidence="6">
    <location>
        <begin position="107"/>
        <end position="132"/>
    </location>
</feature>
<feature type="transmembrane region" description="Helical" evidence="6">
    <location>
        <begin position="35"/>
        <end position="57"/>
    </location>
</feature>
<evidence type="ECO:0000256" key="1">
    <source>
        <dbReference type="ARBA" id="ARBA00004141"/>
    </source>
</evidence>
<feature type="transmembrane region" description="Helical" evidence="6">
    <location>
        <begin position="237"/>
        <end position="255"/>
    </location>
</feature>
<evidence type="ECO:0000256" key="2">
    <source>
        <dbReference type="ARBA" id="ARBA00008412"/>
    </source>
</evidence>
<dbReference type="OrthoDB" id="5800821at2"/>
<protein>
    <submittedName>
        <fullName evidence="7">MFS transporter, BCD family, chlorophyll transporter</fullName>
    </submittedName>
</protein>
<keyword evidence="4 6" id="KW-1133">Transmembrane helix</keyword>
<dbReference type="GO" id="GO:0016020">
    <property type="term" value="C:membrane"/>
    <property type="evidence" value="ECO:0007669"/>
    <property type="project" value="UniProtKB-SubCell"/>
</dbReference>
<dbReference type="Gene3D" id="1.20.1250.20">
    <property type="entry name" value="MFS general substrate transporter like domains"/>
    <property type="match status" value="1"/>
</dbReference>
<sequence length="455" mass="46847">MQTATLGWVSIVRLGLVQAALGAIVVLTTSTLNRVMVVELALPATLPGALVGVHYAVQMLRPRWGYGSDITARRTPWIVGGMAVLGGGGFLAAVATAWMSVNLAGGIALAVLSFFAIGIGVGAAGTSLLALLAAKVDPGRRAAAATLVWGMMIVGFVVTATSAGHFLDPFSPQRLVAVTGGVSLAAFLVTLVAVFGVEKRVARPDDAHPAGKDGAEEKPEFRQALKEVWGETTARRFTIFIFVSMLAYSAQDLVLEPFAGTVFGMTPGESTKLAGVQHSGVLVGMLLVGALGSNVIGRRIGTMKSWTIGGCFASALALFGLVTAGFWGPDWPIKGSVFFLGAANGAFAVAAIASMMGLAGAGRERREGVRMGLWGAAQGVAFGLGGFLGTVAIDTTRTIFASPVPAYAMVFAIEGVFFLISAWLAYRVDRAGEVISAPLDVTAVGEETLAGLGGR</sequence>
<feature type="transmembrane region" description="Helical" evidence="6">
    <location>
        <begin position="77"/>
        <end position="101"/>
    </location>
</feature>
<dbReference type="STRING" id="1120955.SAMN03080610_02967"/>
<keyword evidence="3 6" id="KW-0812">Transmembrane</keyword>
<feature type="transmembrane region" description="Helical" evidence="6">
    <location>
        <begin position="144"/>
        <end position="163"/>
    </location>
</feature>
<feature type="transmembrane region" description="Helical" evidence="6">
    <location>
        <begin position="275"/>
        <end position="296"/>
    </location>
</feature>
<gene>
    <name evidence="7" type="ORF">SAMN03080610_02967</name>
</gene>
<dbReference type="SUPFAM" id="SSF103473">
    <property type="entry name" value="MFS general substrate transporter"/>
    <property type="match status" value="1"/>
</dbReference>
<dbReference type="InterPro" id="IPR026036">
    <property type="entry name" value="PucC"/>
</dbReference>
<organism evidence="7 8">
    <name type="scientific">Afifella marina DSM 2698</name>
    <dbReference type="NCBI Taxonomy" id="1120955"/>
    <lineage>
        <taxon>Bacteria</taxon>
        <taxon>Pseudomonadati</taxon>
        <taxon>Pseudomonadota</taxon>
        <taxon>Alphaproteobacteria</taxon>
        <taxon>Hyphomicrobiales</taxon>
        <taxon>Afifellaceae</taxon>
        <taxon>Afifella</taxon>
    </lineage>
</organism>
<feature type="transmembrane region" description="Helical" evidence="6">
    <location>
        <begin position="373"/>
        <end position="393"/>
    </location>
</feature>
<dbReference type="PIRSF" id="PIRSF016565">
    <property type="entry name" value="PucC"/>
    <property type="match status" value="1"/>
</dbReference>
<evidence type="ECO:0000313" key="8">
    <source>
        <dbReference type="Proteomes" id="UP000199347"/>
    </source>
</evidence>
<feature type="transmembrane region" description="Helical" evidence="6">
    <location>
        <begin position="308"/>
        <end position="327"/>
    </location>
</feature>
<dbReference type="Proteomes" id="UP000199347">
    <property type="component" value="Unassembled WGS sequence"/>
</dbReference>